<keyword evidence="4" id="KW-1185">Reference proteome</keyword>
<name>A0A7S9STF8_9CAUD</name>
<dbReference type="EMBL" id="MT680615">
    <property type="protein sequence ID" value="QPI15920.1"/>
    <property type="molecule type" value="Genomic_DNA"/>
</dbReference>
<organism evidence="3 4">
    <name type="scientific">Proteus phage PmP19</name>
    <dbReference type="NCBI Taxonomy" id="2759188"/>
    <lineage>
        <taxon>Viruses</taxon>
        <taxon>Duplodnaviria</taxon>
        <taxon>Heunggongvirae</taxon>
        <taxon>Uroviricota</taxon>
        <taxon>Caudoviricetes</taxon>
        <taxon>Autographivirales</taxon>
        <taxon>Autosignataviridae</taxon>
        <taxon>Molineuxvirinae</taxon>
        <taxon>Gansuvirus</taxon>
        <taxon>Gansuvirus PmP19</taxon>
    </lineage>
</organism>
<keyword evidence="1" id="KW-0175">Coiled coil</keyword>
<evidence type="ECO:0000256" key="1">
    <source>
        <dbReference type="SAM" id="Coils"/>
    </source>
</evidence>
<feature type="coiled-coil region" evidence="1">
    <location>
        <begin position="302"/>
        <end position="336"/>
    </location>
</feature>
<dbReference type="Proteomes" id="UP000594665">
    <property type="component" value="Segment"/>
</dbReference>
<protein>
    <submittedName>
        <fullName evidence="3">Internal virion protein</fullName>
    </submittedName>
</protein>
<proteinExistence type="predicted"/>
<reference evidence="3 4" key="1">
    <citation type="submission" date="2020-06" db="EMBL/GenBank/DDBJ databases">
        <title>Morphologic and genomic characterization of Proteus mirabilis lytic bacteriophage PmP19.</title>
        <authorList>
            <person name="Han S."/>
        </authorList>
    </citation>
    <scope>NUCLEOTIDE SEQUENCE [LARGE SCALE GENOMIC DNA]</scope>
</reference>
<accession>A0A7S9STF8</accession>
<sequence length="1279" mass="139202">MIVINREVTMQQNGNWVPTDSRTLPPTFSQVAESERKAEAARADDHVLRTAVDNEWALYGGQRALERHNTTFTPQEGYSVPDTTKDELSRLYGYEIAQDITKDVKSPEQLQFNMANAKADKDRNDILARNGFTGFAAQLFAGIADPAGWAASVVAAPVAGAWKVGRIGRILKTAAIAGAENAALEAVVNQGDYQRDADNVMLAFGFGAIMGGTIGAATRERIHGGKLGDDADVPTAEPNNPLRTVVDGADDFDRNASKAVQEAMEYDAYMAVRDRDPLKSGDVDIDYSIAKHTEALTADANYRFSSKDKGNLKKQIRELEAEAASMRSKKVDAQAEAAAKAGAPKSKTEALDWEVQKKALARRYDEPHAELVARIEEAKATLAKMDNVTKAKDELKRFSNLSREEKLKELGLDVKPEPVPMKRAVQDALAAIRAERASKQTPTMKFDEAQKAAEQASKQEPDNLSAARVEGSEIQGEQFDLSDSMEDLMDTLAREAYASKVKPVKWAGNMGSVSSVIMNSKNPVFRGLGLRLLENAQGGSYHGKTAAILADVNNNLIRSAEKNRYNDGFSQFIKDNNLRAIDYLNPAVTRDFNNQVYTAIVSGITENTSPGVKLAAEGIADKFKKGLELRKAAGEKGFEDVKSAKDYVPVIFDGIKITEAVNRLGSKEAVIDLLSLGYQTGKYKMGKKAADALAKVQYVRGSDSTLSSRVAFDRVVSQEQQAVLIADLKKAGVPDSIIDNFIEGTELSEMAESVSNRAKASMGINTQASYGGMRVQDLLNTNIGELADNYAKEAAGGAALARMGFPTTQSALNAIDAAERAGRNMAGMDAGAIKQLRAEADMLRDSIRLINGNTVDADPNSGIVKGTRRVREITGLLRLGQMGFAQVPEIARSVVKMGLGTVLHSVPATRFLRSRAAREGGVAQGKLLEPELREMEELIGYIGEDNWLTGWNVRHDEFGESMDNLGRLSKIADNGLAMGSRINLWLSGFKAVQGGSEKIVARSINKRLKEHLSGGRKLPQADLDEVGLDEATMKRLQRHFDDNPAHADYNGQQVRMMNFDAMEPDLRETVGVAVRRMGGRLIQRNFIGDEGIWMNKWWGKALTQFKSFSIVSIEKQLIHDLRGDKIQAAMILSWSTLLGFAAYATQMQMQALGREDSDKFLRDKFSTQSMAMGVFNKLPQVAGFGLAGDALATFGLMPDSMMQAPGRMGFQRQGFGELVAGAGVIGDAVGAINMMSRYATGDDDVSTRQVVDKVRRLVPLANTIGIGQMTKASVDLLED</sequence>
<feature type="region of interest" description="Disordered" evidence="2">
    <location>
        <begin position="436"/>
        <end position="476"/>
    </location>
</feature>
<gene>
    <name evidence="3" type="ORF">PmP19_14</name>
</gene>
<evidence type="ECO:0000313" key="3">
    <source>
        <dbReference type="EMBL" id="QPI15920.1"/>
    </source>
</evidence>
<evidence type="ECO:0000313" key="4">
    <source>
        <dbReference type="Proteomes" id="UP000594665"/>
    </source>
</evidence>
<evidence type="ECO:0000256" key="2">
    <source>
        <dbReference type="SAM" id="MobiDB-lite"/>
    </source>
</evidence>
<feature type="compositionally biased region" description="Basic and acidic residues" evidence="2">
    <location>
        <begin position="445"/>
        <end position="461"/>
    </location>
</feature>